<evidence type="ECO:0000259" key="2">
    <source>
        <dbReference type="PROSITE" id="PS50156"/>
    </source>
</evidence>
<dbReference type="PANTHER" id="PTHR32063">
    <property type="match status" value="1"/>
</dbReference>
<dbReference type="SUPFAM" id="SSF82866">
    <property type="entry name" value="Multidrug efflux transporter AcrB transmembrane domain"/>
    <property type="match status" value="2"/>
</dbReference>
<feature type="transmembrane region" description="Helical" evidence="1">
    <location>
        <begin position="945"/>
        <end position="966"/>
    </location>
</feature>
<feature type="domain" description="SSD" evidence="2">
    <location>
        <begin position="348"/>
        <end position="478"/>
    </location>
</feature>
<comment type="caution">
    <text evidence="3">The sequence shown here is derived from an EMBL/GenBank/DDBJ whole genome shotgun (WGS) entry which is preliminary data.</text>
</comment>
<feature type="transmembrane region" description="Helical" evidence="1">
    <location>
        <begin position="875"/>
        <end position="895"/>
    </location>
</feature>
<feature type="transmembrane region" description="Helical" evidence="1">
    <location>
        <begin position="421"/>
        <end position="441"/>
    </location>
</feature>
<dbReference type="EMBL" id="NXLT01000010">
    <property type="protein sequence ID" value="RDU65925.1"/>
    <property type="molecule type" value="Genomic_DNA"/>
</dbReference>
<dbReference type="RefSeq" id="WP_115571605.1">
    <property type="nucleotide sequence ID" value="NZ_NXLT01000010.1"/>
</dbReference>
<dbReference type="InterPro" id="IPR000731">
    <property type="entry name" value="SSD"/>
</dbReference>
<dbReference type="GO" id="GO:0005886">
    <property type="term" value="C:plasma membrane"/>
    <property type="evidence" value="ECO:0007669"/>
    <property type="project" value="TreeGrafter"/>
</dbReference>
<dbReference type="Gene3D" id="3.30.70.1430">
    <property type="entry name" value="Multidrug efflux transporter AcrB pore domain"/>
    <property type="match status" value="2"/>
</dbReference>
<feature type="transmembrane region" description="Helical" evidence="1">
    <location>
        <begin position="514"/>
        <end position="536"/>
    </location>
</feature>
<feature type="transmembrane region" description="Helical" evidence="1">
    <location>
        <begin position="846"/>
        <end position="868"/>
    </location>
</feature>
<keyword evidence="4" id="KW-1185">Reference proteome</keyword>
<evidence type="ECO:0000313" key="4">
    <source>
        <dbReference type="Proteomes" id="UP000256514"/>
    </source>
</evidence>
<dbReference type="Proteomes" id="UP000256514">
    <property type="component" value="Unassembled WGS sequence"/>
</dbReference>
<dbReference type="Gene3D" id="1.20.1640.10">
    <property type="entry name" value="Multidrug efflux transporter AcrB transmembrane domain"/>
    <property type="match status" value="2"/>
</dbReference>
<feature type="transmembrane region" description="Helical" evidence="1">
    <location>
        <begin position="350"/>
        <end position="370"/>
    </location>
</feature>
<keyword evidence="1" id="KW-1133">Transmembrane helix</keyword>
<dbReference type="GO" id="GO:0042910">
    <property type="term" value="F:xenobiotic transmembrane transporter activity"/>
    <property type="evidence" value="ECO:0007669"/>
    <property type="project" value="TreeGrafter"/>
</dbReference>
<sequence>MYKFAITRPVSTLMFAFAVMFFGFLAVVKLPVSLFPNIDFPIVTVITTYQGASAQTVEAKVTDKIEEAVMGIDGLKKVTSSSVRNTSIVLIEFQLEKDLDVAVADVRDKIGTVRLESGIDSPSVRKVDTGSAPVISLFLTSTKVPSSEMMNHADNVIKPMLQKISGVGGVELRGYRKRQIRIYPDPTLMNKYGLTFSTIGKLIGQENVEIDGGRLVSTKYEWALTTDAISYNIEEMGELRIADGVRLKDIAKIEDSIEEDRTYASYDKTPGVIFEVQKISGQNDIKIADAVKKVFPEILAVSQDYEVEVFKDTTEYIKDSVKDVKFDLVLGAILAVVIVFLFLRSVSITIVAALSLPVSIIGTFALMSYFDLTLNMLTLLALTLAIGIIIDDAIVVIENIHKKLEAGLSKREAAYEGVREIGFAIIAISAMLLSVFIPVGTMSGIVGRFFQSFGITVALAIGLSYIVVITVIPMLSSIVVNPQHSRFYHRSEPFFRMLDEKYVSTLRFVLSHKLITLLAVLGVFIGSLFLASGLGFDFMKKEDKGEYNTFLEVAPGISMEEMKRRAGALQDIILADPTTKFATLQIGYNSQKNIFKAQIYTKMIDRKERTKDQGQFIIMDKMRKVLAEQPAAKDMTISIVEVSDIGGGGDNSPFQIAILAPNDELLEESQKNLYKLFEEKLAGKVVGVHLNKADDQPEYRFHIVRANANKYGVSSEEIGNTIRAAFSGEYPVGYYKERGKEYDITVRVPDNDRRVLDDIKRLQVRNSKGELMFLEGLVKIEKTMTPSTITRFNRQRSMTVYASPNKNAGVSLGDLFKVVLDPNNKWLADGASYKLQGEAENMQETIQAFVVAILTAIVLIYLILAALYESFLQPLIIMITLPLSFSGAFIALFITHETFSMFSMLGLMLLMGMVGKNATLLIDVANEKRKEGMDIIQALITAGELRLRPILMTTIAMVFGMLPLAIASGAGEAMKNPIGIAMIGGLIVSMLLSLLVVPVFYRFLAPLDDKLQKLYKPKEGDRF</sequence>
<dbReference type="InterPro" id="IPR001036">
    <property type="entry name" value="Acrflvin-R"/>
</dbReference>
<dbReference type="Gene3D" id="3.30.70.1440">
    <property type="entry name" value="Multidrug efflux transporter AcrB pore domain"/>
    <property type="match status" value="1"/>
</dbReference>
<name>A0A3D8ILU1_9HELI</name>
<feature type="transmembrane region" description="Helical" evidence="1">
    <location>
        <begin position="326"/>
        <end position="343"/>
    </location>
</feature>
<keyword evidence="1" id="KW-0812">Transmembrane</keyword>
<evidence type="ECO:0000256" key="1">
    <source>
        <dbReference type="SAM" id="Phobius"/>
    </source>
</evidence>
<feature type="transmembrane region" description="Helical" evidence="1">
    <location>
        <begin position="376"/>
        <end position="400"/>
    </location>
</feature>
<keyword evidence="1" id="KW-0472">Membrane</keyword>
<gene>
    <name evidence="3" type="ORF">CQA54_08175</name>
</gene>
<organism evidence="3 4">
    <name type="scientific">Helicobacter equorum</name>
    <dbReference type="NCBI Taxonomy" id="361872"/>
    <lineage>
        <taxon>Bacteria</taxon>
        <taxon>Pseudomonadati</taxon>
        <taxon>Campylobacterota</taxon>
        <taxon>Epsilonproteobacteria</taxon>
        <taxon>Campylobacterales</taxon>
        <taxon>Helicobacteraceae</taxon>
        <taxon>Helicobacter</taxon>
    </lineage>
</organism>
<feature type="transmembrane region" description="Helical" evidence="1">
    <location>
        <begin position="12"/>
        <end position="32"/>
    </location>
</feature>
<protein>
    <submittedName>
        <fullName evidence="3">Acriflavin resistance protein</fullName>
    </submittedName>
</protein>
<reference evidence="3 4" key="1">
    <citation type="submission" date="2018-04" db="EMBL/GenBank/DDBJ databases">
        <title>Novel Campyloabacter and Helicobacter Species and Strains.</title>
        <authorList>
            <person name="Mannion A.J."/>
            <person name="Shen Z."/>
            <person name="Fox J.G."/>
        </authorList>
    </citation>
    <scope>NUCLEOTIDE SEQUENCE [LARGE SCALE GENOMIC DNA]</scope>
    <source>
        <strain evidence="3 4">MIT 12-6600</strain>
    </source>
</reference>
<proteinExistence type="predicted"/>
<dbReference type="Gene3D" id="3.30.70.1320">
    <property type="entry name" value="Multidrug efflux transporter AcrB pore domain like"/>
    <property type="match status" value="1"/>
</dbReference>
<feature type="transmembrane region" description="Helical" evidence="1">
    <location>
        <begin position="901"/>
        <end position="924"/>
    </location>
</feature>
<evidence type="ECO:0000313" key="3">
    <source>
        <dbReference type="EMBL" id="RDU65925.1"/>
    </source>
</evidence>
<dbReference type="InterPro" id="IPR027463">
    <property type="entry name" value="AcrB_DN_DC_subdom"/>
</dbReference>
<dbReference type="SUPFAM" id="SSF82714">
    <property type="entry name" value="Multidrug efflux transporter AcrB TolC docking domain, DN and DC subdomains"/>
    <property type="match status" value="2"/>
</dbReference>
<dbReference type="PANTHER" id="PTHR32063:SF0">
    <property type="entry name" value="SWARMING MOTILITY PROTEIN SWRC"/>
    <property type="match status" value="1"/>
</dbReference>
<dbReference type="Gene3D" id="3.30.2090.10">
    <property type="entry name" value="Multidrug efflux transporter AcrB TolC docking domain, DN and DC subdomains"/>
    <property type="match status" value="2"/>
</dbReference>
<dbReference type="OrthoDB" id="9806532at2"/>
<dbReference type="Pfam" id="PF00873">
    <property type="entry name" value="ACR_tran"/>
    <property type="match status" value="1"/>
</dbReference>
<dbReference type="PRINTS" id="PR00702">
    <property type="entry name" value="ACRIFLAVINRP"/>
</dbReference>
<feature type="transmembrane region" description="Helical" evidence="1">
    <location>
        <begin position="978"/>
        <end position="1004"/>
    </location>
</feature>
<dbReference type="AlphaFoldDB" id="A0A3D8ILU1"/>
<dbReference type="SUPFAM" id="SSF82693">
    <property type="entry name" value="Multidrug efflux transporter AcrB pore domain, PN1, PN2, PC1 and PC2 subdomains"/>
    <property type="match status" value="3"/>
</dbReference>
<accession>A0A3D8ILU1</accession>
<dbReference type="PROSITE" id="PS50156">
    <property type="entry name" value="SSD"/>
    <property type="match status" value="1"/>
</dbReference>
<feature type="transmembrane region" description="Helical" evidence="1">
    <location>
        <begin position="453"/>
        <end position="480"/>
    </location>
</feature>